<evidence type="ECO:0000313" key="1">
    <source>
        <dbReference type="EMBL" id="SLM87928.1"/>
    </source>
</evidence>
<keyword evidence="2" id="KW-1185">Reference proteome</keyword>
<protein>
    <submittedName>
        <fullName evidence="1">Uncharacterized protein</fullName>
    </submittedName>
</protein>
<sequence>MPAEGAVVFDHLRAEDGEHVGYLEIADDGGFIPYDLLRRRRGDAMELDEAEAVLDEIGLRMLAEDWLLREDAPEAVGEGPARAGEPAPDAPTWTRVRIREIGRDRVVVGRAMGSTSAHVAKTIDLAGSIEVPLPTDRLRPADG</sequence>
<dbReference type="Proteomes" id="UP000195981">
    <property type="component" value="Unassembled WGS sequence"/>
</dbReference>
<accession>A0A1X6WSW7</accession>
<dbReference type="EMBL" id="FWFG01000008">
    <property type="protein sequence ID" value="SLM87928.1"/>
    <property type="molecule type" value="Genomic_DNA"/>
</dbReference>
<organism evidence="1 2">
    <name type="scientific">Brachybacterium nesterenkovii</name>
    <dbReference type="NCBI Taxonomy" id="47847"/>
    <lineage>
        <taxon>Bacteria</taxon>
        <taxon>Bacillati</taxon>
        <taxon>Actinomycetota</taxon>
        <taxon>Actinomycetes</taxon>
        <taxon>Micrococcales</taxon>
        <taxon>Dermabacteraceae</taxon>
        <taxon>Brachybacterium</taxon>
    </lineage>
</organism>
<reference evidence="1 2" key="1">
    <citation type="submission" date="2017-02" db="EMBL/GenBank/DDBJ databases">
        <authorList>
            <person name="Peterson S.W."/>
        </authorList>
    </citation>
    <scope>NUCLEOTIDE SEQUENCE [LARGE SCALE GENOMIC DNA]</scope>
    <source>
        <strain evidence="1 2">CIP104813</strain>
    </source>
</reference>
<proteinExistence type="predicted"/>
<gene>
    <name evidence="1" type="ORF">FM110_00645</name>
</gene>
<name>A0A1X6WSW7_9MICO</name>
<evidence type="ECO:0000313" key="2">
    <source>
        <dbReference type="Proteomes" id="UP000195981"/>
    </source>
</evidence>
<dbReference type="AlphaFoldDB" id="A0A1X6WSW7"/>